<name>A0ACC2LRZ2_PERAE</name>
<comment type="caution">
    <text evidence="1">The sequence shown here is derived from an EMBL/GenBank/DDBJ whole genome shotgun (WGS) entry which is preliminary data.</text>
</comment>
<sequence>MKPRSRWVYEENGSKGRFTNSAAERSALEVLRIRSHFRRDSGKSGLENKSGGVLSRFRMKRWVYEENGSKGRFTNSAAERSALEVLRIRSHFRRDSGKSGLENKSGGVLSRFRMKRFDRDFMRL</sequence>
<proteinExistence type="predicted"/>
<protein>
    <submittedName>
        <fullName evidence="1">Uncharacterized protein</fullName>
    </submittedName>
</protein>
<evidence type="ECO:0000313" key="1">
    <source>
        <dbReference type="EMBL" id="KAJ8635938.1"/>
    </source>
</evidence>
<dbReference type="EMBL" id="CM056811">
    <property type="protein sequence ID" value="KAJ8635938.1"/>
    <property type="molecule type" value="Genomic_DNA"/>
</dbReference>
<organism evidence="1 2">
    <name type="scientific">Persea americana</name>
    <name type="common">Avocado</name>
    <dbReference type="NCBI Taxonomy" id="3435"/>
    <lineage>
        <taxon>Eukaryota</taxon>
        <taxon>Viridiplantae</taxon>
        <taxon>Streptophyta</taxon>
        <taxon>Embryophyta</taxon>
        <taxon>Tracheophyta</taxon>
        <taxon>Spermatophyta</taxon>
        <taxon>Magnoliopsida</taxon>
        <taxon>Magnoliidae</taxon>
        <taxon>Laurales</taxon>
        <taxon>Lauraceae</taxon>
        <taxon>Persea</taxon>
    </lineage>
</organism>
<keyword evidence="2" id="KW-1185">Reference proteome</keyword>
<reference evidence="1 2" key="1">
    <citation type="journal article" date="2022" name="Hortic Res">
        <title>A haplotype resolved chromosomal level avocado genome allows analysis of novel avocado genes.</title>
        <authorList>
            <person name="Nath O."/>
            <person name="Fletcher S.J."/>
            <person name="Hayward A."/>
            <person name="Shaw L.M."/>
            <person name="Masouleh A.K."/>
            <person name="Furtado A."/>
            <person name="Henry R.J."/>
            <person name="Mitter N."/>
        </authorList>
    </citation>
    <scope>NUCLEOTIDE SEQUENCE [LARGE SCALE GENOMIC DNA]</scope>
    <source>
        <strain evidence="2">cv. Hass</strain>
    </source>
</reference>
<evidence type="ECO:0000313" key="2">
    <source>
        <dbReference type="Proteomes" id="UP001234297"/>
    </source>
</evidence>
<dbReference type="Proteomes" id="UP001234297">
    <property type="component" value="Chromosome 3"/>
</dbReference>
<accession>A0ACC2LRZ2</accession>
<gene>
    <name evidence="1" type="ORF">MRB53_010205</name>
</gene>